<evidence type="ECO:0000313" key="5">
    <source>
        <dbReference type="EMBL" id="BDV34015.1"/>
    </source>
</evidence>
<dbReference type="InterPro" id="IPR036907">
    <property type="entry name" value="5'-Nucleotdase_C_sf"/>
</dbReference>
<dbReference type="PANTHER" id="PTHR11575:SF24">
    <property type="entry name" value="5'-NUCLEOTIDASE"/>
    <property type="match status" value="1"/>
</dbReference>
<keyword evidence="6" id="KW-1185">Reference proteome</keyword>
<organism evidence="5 6">
    <name type="scientific">Methylocystis iwaonis</name>
    <dbReference type="NCBI Taxonomy" id="2885079"/>
    <lineage>
        <taxon>Bacteria</taxon>
        <taxon>Pseudomonadati</taxon>
        <taxon>Pseudomonadota</taxon>
        <taxon>Alphaproteobacteria</taxon>
        <taxon>Hyphomicrobiales</taxon>
        <taxon>Methylocystaceae</taxon>
        <taxon>Methylocystis</taxon>
    </lineage>
</organism>
<evidence type="ECO:0000256" key="2">
    <source>
        <dbReference type="RuleBase" id="RU362119"/>
    </source>
</evidence>
<keyword evidence="1 2" id="KW-0732">Signal</keyword>
<evidence type="ECO:0000256" key="1">
    <source>
        <dbReference type="ARBA" id="ARBA00022729"/>
    </source>
</evidence>
<dbReference type="PANTHER" id="PTHR11575">
    <property type="entry name" value="5'-NUCLEOTIDASE-RELATED"/>
    <property type="match status" value="1"/>
</dbReference>
<dbReference type="InterPro" id="IPR008334">
    <property type="entry name" value="5'-Nucleotdase_C"/>
</dbReference>
<dbReference type="PRINTS" id="PR01607">
    <property type="entry name" value="APYRASEFAMLY"/>
</dbReference>
<protein>
    <submittedName>
        <fullName evidence="5">Multifunctional 2',3'-cyclic-nucleotide 2'-phosphodiesterase/5'-nucleotidase/3'-nucleotidase</fullName>
    </submittedName>
</protein>
<dbReference type="InterPro" id="IPR006179">
    <property type="entry name" value="5_nucleotidase/apyrase"/>
</dbReference>
<feature type="domain" description="Calcineurin-like phosphoesterase" evidence="3">
    <location>
        <begin position="31"/>
        <end position="229"/>
    </location>
</feature>
<dbReference type="Proteomes" id="UP001317629">
    <property type="component" value="Chromosome"/>
</dbReference>
<dbReference type="InterPro" id="IPR004843">
    <property type="entry name" value="Calcineurin-like_PHP"/>
</dbReference>
<evidence type="ECO:0000259" key="3">
    <source>
        <dbReference type="Pfam" id="PF00149"/>
    </source>
</evidence>
<sequence>MRGMKIRHALPFALFLAALPAQAAERTVDATLLVFSDIYEMAETNGRGGFARVAGVLSAERAKTKNVLVALAGDTISPSLMSSLDKGAHIIDLINRTKIDVFTPGNHEFDFGEDVFRKRMSELQALRLAANLRDGAGKPLPGFSDSKIFDVDGVKIGVFGLTEDESAKRSNTGSLQISPAIDAAQQQAQRLRDDGADLIVVVTHSEWRDDLRLAKTGAIDIVLSGHDHNLFVAYDGRAAIAETQADGAQIVAVDLTISASDAGARKVRWTPKFRIIDTADATPDSAVAARVAEYRASMDKDLDQIIGATQTELDARKSSVRSQETAIGDFIADAMRARTGADVALINGGGIRSDTVLSPGTKLARKMVVAALPFNNKLITLELRGADLRAALESGLWKLGKDAGRFPQLSGARIVARRDAVPGSRIATIDIGGAPLDDARLYKVATNDYLAAGKDGYEAFTRGKPLVTEDEAPLLSTVVMEAIEKAGTIAPVVDGRLIIK</sequence>
<dbReference type="InterPro" id="IPR029052">
    <property type="entry name" value="Metallo-depent_PP-like"/>
</dbReference>
<dbReference type="Pfam" id="PF02872">
    <property type="entry name" value="5_nucleotid_C"/>
    <property type="match status" value="1"/>
</dbReference>
<dbReference type="SUPFAM" id="SSF55816">
    <property type="entry name" value="5'-nucleotidase (syn. UDP-sugar hydrolase), C-terminal domain"/>
    <property type="match status" value="1"/>
</dbReference>
<comment type="similarity">
    <text evidence="2">Belongs to the 5'-nucleotidase family.</text>
</comment>
<evidence type="ECO:0000259" key="4">
    <source>
        <dbReference type="Pfam" id="PF02872"/>
    </source>
</evidence>
<feature type="domain" description="5'-Nucleotidase C-terminal" evidence="4">
    <location>
        <begin position="306"/>
        <end position="461"/>
    </location>
</feature>
<evidence type="ECO:0000313" key="6">
    <source>
        <dbReference type="Proteomes" id="UP001317629"/>
    </source>
</evidence>
<gene>
    <name evidence="5" type="ORF">SS37A_15440</name>
</gene>
<dbReference type="Pfam" id="PF00149">
    <property type="entry name" value="Metallophos"/>
    <property type="match status" value="1"/>
</dbReference>
<dbReference type="EMBL" id="AP027142">
    <property type="protein sequence ID" value="BDV34015.1"/>
    <property type="molecule type" value="Genomic_DNA"/>
</dbReference>
<keyword evidence="2" id="KW-0547">Nucleotide-binding</keyword>
<keyword evidence="2" id="KW-0378">Hydrolase</keyword>
<name>A0ABN6VFG9_9HYPH</name>
<proteinExistence type="inferred from homology"/>
<reference evidence="5 6" key="1">
    <citation type="journal article" date="2023" name="Int. J. Syst. Evol. Microbiol.">
        <title>Methylocystis iwaonis sp. nov., a type II methane-oxidizing bacterium from surface soil of a rice paddy field in Japan, and emended description of the genus Methylocystis (ex Whittenbury et al. 1970) Bowman et al. 1993.</title>
        <authorList>
            <person name="Kaise H."/>
            <person name="Sawadogo J.B."/>
            <person name="Alam M.S."/>
            <person name="Ueno C."/>
            <person name="Dianou D."/>
            <person name="Shinjo R."/>
            <person name="Asakawa S."/>
        </authorList>
    </citation>
    <scope>NUCLEOTIDE SEQUENCE [LARGE SCALE GENOMIC DNA]</scope>
    <source>
        <strain evidence="5 6">SS37A-Re</strain>
    </source>
</reference>
<feature type="signal peptide" evidence="2">
    <location>
        <begin position="1"/>
        <end position="23"/>
    </location>
</feature>
<dbReference type="Gene3D" id="3.90.780.10">
    <property type="entry name" value="5'-Nucleotidase, C-terminal domain"/>
    <property type="match status" value="1"/>
</dbReference>
<accession>A0ABN6VFG9</accession>
<dbReference type="Gene3D" id="3.60.21.10">
    <property type="match status" value="1"/>
</dbReference>
<feature type="chain" id="PRO_5044978314" evidence="2">
    <location>
        <begin position="24"/>
        <end position="500"/>
    </location>
</feature>
<dbReference type="SUPFAM" id="SSF56300">
    <property type="entry name" value="Metallo-dependent phosphatases"/>
    <property type="match status" value="1"/>
</dbReference>